<protein>
    <submittedName>
        <fullName evidence="2">Uncharacterized protein</fullName>
    </submittedName>
</protein>
<feature type="transmembrane region" description="Helical" evidence="1">
    <location>
        <begin position="12"/>
        <end position="28"/>
    </location>
</feature>
<accession>A0ABQ9Y8A3</accession>
<sequence length="67" mass="7187">MGCAPHLNHSTAIHALYILQHGILVLVVRTSSFVMKNHPSSPPHCNQSLSSPLSRSLMLSLPTVDSG</sequence>
<dbReference type="Proteomes" id="UP001281761">
    <property type="component" value="Unassembled WGS sequence"/>
</dbReference>
<gene>
    <name evidence="2" type="ORF">BLNAU_4880</name>
</gene>
<name>A0ABQ9Y8A3_9EUKA</name>
<keyword evidence="1" id="KW-0812">Transmembrane</keyword>
<organism evidence="2 3">
    <name type="scientific">Blattamonas nauphoetae</name>
    <dbReference type="NCBI Taxonomy" id="2049346"/>
    <lineage>
        <taxon>Eukaryota</taxon>
        <taxon>Metamonada</taxon>
        <taxon>Preaxostyla</taxon>
        <taxon>Oxymonadida</taxon>
        <taxon>Blattamonas</taxon>
    </lineage>
</organism>
<proteinExistence type="predicted"/>
<keyword evidence="1" id="KW-0472">Membrane</keyword>
<keyword evidence="3" id="KW-1185">Reference proteome</keyword>
<keyword evidence="1" id="KW-1133">Transmembrane helix</keyword>
<reference evidence="2 3" key="1">
    <citation type="journal article" date="2022" name="bioRxiv">
        <title>Genomics of Preaxostyla Flagellates Illuminates Evolutionary Transitions and the Path Towards Mitochondrial Loss.</title>
        <authorList>
            <person name="Novak L.V.F."/>
            <person name="Treitli S.C."/>
            <person name="Pyrih J."/>
            <person name="Halakuc P."/>
            <person name="Pipaliya S.V."/>
            <person name="Vacek V."/>
            <person name="Brzon O."/>
            <person name="Soukal P."/>
            <person name="Eme L."/>
            <person name="Dacks J.B."/>
            <person name="Karnkowska A."/>
            <person name="Elias M."/>
            <person name="Hampl V."/>
        </authorList>
    </citation>
    <scope>NUCLEOTIDE SEQUENCE [LARGE SCALE GENOMIC DNA]</scope>
    <source>
        <strain evidence="2">NAU3</strain>
        <tissue evidence="2">Gut</tissue>
    </source>
</reference>
<evidence type="ECO:0000313" key="2">
    <source>
        <dbReference type="EMBL" id="KAK2959997.1"/>
    </source>
</evidence>
<comment type="caution">
    <text evidence="2">The sequence shown here is derived from an EMBL/GenBank/DDBJ whole genome shotgun (WGS) entry which is preliminary data.</text>
</comment>
<evidence type="ECO:0000256" key="1">
    <source>
        <dbReference type="SAM" id="Phobius"/>
    </source>
</evidence>
<dbReference type="EMBL" id="JARBJD010000025">
    <property type="protein sequence ID" value="KAK2959997.1"/>
    <property type="molecule type" value="Genomic_DNA"/>
</dbReference>
<evidence type="ECO:0000313" key="3">
    <source>
        <dbReference type="Proteomes" id="UP001281761"/>
    </source>
</evidence>